<organism evidence="3 4">
    <name type="scientific">Flexivirga caeni</name>
    <dbReference type="NCBI Taxonomy" id="2294115"/>
    <lineage>
        <taxon>Bacteria</taxon>
        <taxon>Bacillati</taxon>
        <taxon>Actinomycetota</taxon>
        <taxon>Actinomycetes</taxon>
        <taxon>Micrococcales</taxon>
        <taxon>Dermacoccaceae</taxon>
        <taxon>Flexivirga</taxon>
    </lineage>
</organism>
<keyword evidence="1" id="KW-0233">DNA recombination</keyword>
<dbReference type="CDD" id="cd00397">
    <property type="entry name" value="DNA_BRE_C"/>
    <property type="match status" value="1"/>
</dbReference>
<dbReference type="AlphaFoldDB" id="A0A3M9MHE0"/>
<dbReference type="PANTHER" id="PTHR30349">
    <property type="entry name" value="PHAGE INTEGRASE-RELATED"/>
    <property type="match status" value="1"/>
</dbReference>
<dbReference type="Gene3D" id="1.10.443.10">
    <property type="entry name" value="Intergrase catalytic core"/>
    <property type="match status" value="1"/>
</dbReference>
<keyword evidence="4" id="KW-1185">Reference proteome</keyword>
<dbReference type="InterPro" id="IPR050090">
    <property type="entry name" value="Tyrosine_recombinase_XerCD"/>
</dbReference>
<evidence type="ECO:0000313" key="4">
    <source>
        <dbReference type="Proteomes" id="UP000271678"/>
    </source>
</evidence>
<reference evidence="3 4" key="1">
    <citation type="submission" date="2018-11" db="EMBL/GenBank/DDBJ databases">
        <title>Draft genome of Simplicispira Flexivirga sp. BO-16.</title>
        <authorList>
            <person name="Im W.T."/>
        </authorList>
    </citation>
    <scope>NUCLEOTIDE SEQUENCE [LARGE SCALE GENOMIC DNA]</scope>
    <source>
        <strain evidence="3 4">BO-16</strain>
    </source>
</reference>
<dbReference type="Pfam" id="PF00589">
    <property type="entry name" value="Phage_integrase"/>
    <property type="match status" value="1"/>
</dbReference>
<feature type="domain" description="Tyr recombinase" evidence="2">
    <location>
        <begin position="115"/>
        <end position="322"/>
    </location>
</feature>
<dbReference type="InterPro" id="IPR011010">
    <property type="entry name" value="DNA_brk_join_enz"/>
</dbReference>
<comment type="caution">
    <text evidence="3">The sequence shown here is derived from an EMBL/GenBank/DDBJ whole genome shotgun (WGS) entry which is preliminary data.</text>
</comment>
<dbReference type="OrthoDB" id="3698359at2"/>
<evidence type="ECO:0000256" key="1">
    <source>
        <dbReference type="ARBA" id="ARBA00023172"/>
    </source>
</evidence>
<evidence type="ECO:0000313" key="3">
    <source>
        <dbReference type="EMBL" id="RNI24951.1"/>
    </source>
</evidence>
<protein>
    <submittedName>
        <fullName evidence="3">Site-specific integrase</fullName>
    </submittedName>
</protein>
<name>A0A3M9MHE0_9MICO</name>
<dbReference type="InterPro" id="IPR002104">
    <property type="entry name" value="Integrase_catalytic"/>
</dbReference>
<dbReference type="EMBL" id="RJJQ01000002">
    <property type="protein sequence ID" value="RNI24951.1"/>
    <property type="molecule type" value="Genomic_DNA"/>
</dbReference>
<dbReference type="SUPFAM" id="SSF56349">
    <property type="entry name" value="DNA breaking-rejoining enzymes"/>
    <property type="match status" value="1"/>
</dbReference>
<dbReference type="Proteomes" id="UP000271678">
    <property type="component" value="Unassembled WGS sequence"/>
</dbReference>
<accession>A0A3M9MHE0</accession>
<dbReference type="GO" id="GO:0015074">
    <property type="term" value="P:DNA integration"/>
    <property type="evidence" value="ECO:0007669"/>
    <property type="project" value="InterPro"/>
</dbReference>
<evidence type="ECO:0000259" key="2">
    <source>
        <dbReference type="PROSITE" id="PS51898"/>
    </source>
</evidence>
<proteinExistence type="predicted"/>
<dbReference type="GO" id="GO:0003677">
    <property type="term" value="F:DNA binding"/>
    <property type="evidence" value="ECO:0007669"/>
    <property type="project" value="InterPro"/>
</dbReference>
<dbReference type="GO" id="GO:0006310">
    <property type="term" value="P:DNA recombination"/>
    <property type="evidence" value="ECO:0007669"/>
    <property type="project" value="UniProtKB-KW"/>
</dbReference>
<dbReference type="InterPro" id="IPR013762">
    <property type="entry name" value="Integrase-like_cat_sf"/>
</dbReference>
<sequence length="336" mass="38304">MLTGWRAQGQSRGLAALSLKNRGDLVRRFMSFTGEYPWAWTAEDLESWSSDLRDRGRALTTIRGYQAALRKYCEYVTDPAYGWGELCWERFGTHPVQICHEWNTVAHVAEVEASPAVRPLTRDEIEQLFDYADERVAAACQSGRKGWLAAWRDSAMFKIAYAYGLRRRELARLETVDFYRNPKAPEFDRCGVCHVRWGKAVRGGHPRRRSVLTTMPWAPQVLQEWLEIRAEYGDVAGRWMWPTERGAVVSPAHAGRRFAEYRDAAGLPSELHLHCLRHSYVTHLLEDGFDPFFVQQQVGHRWGGSTALYSGVSSDFKNKALRASLDQLAGGSMEGF</sequence>
<gene>
    <name evidence="3" type="ORF">EFY87_03925</name>
</gene>
<dbReference type="PROSITE" id="PS51898">
    <property type="entry name" value="TYR_RECOMBINASE"/>
    <property type="match status" value="1"/>
</dbReference>
<dbReference type="PANTHER" id="PTHR30349:SF64">
    <property type="entry name" value="PROPHAGE INTEGRASE INTD-RELATED"/>
    <property type="match status" value="1"/>
</dbReference>